<evidence type="ECO:0000313" key="2">
    <source>
        <dbReference type="Proteomes" id="UP000254677"/>
    </source>
</evidence>
<dbReference type="Proteomes" id="UP000254677">
    <property type="component" value="Unassembled WGS sequence"/>
</dbReference>
<protein>
    <submittedName>
        <fullName evidence="1">Uncharacterized protein</fullName>
    </submittedName>
</protein>
<evidence type="ECO:0000313" key="1">
    <source>
        <dbReference type="EMBL" id="STX40260.1"/>
    </source>
</evidence>
<dbReference type="OrthoDB" id="5635994at2"/>
<keyword evidence="2" id="KW-1185">Reference proteome</keyword>
<organism evidence="1 2">
    <name type="scientific">Legionella donaldsonii</name>
    <dbReference type="NCBI Taxonomy" id="45060"/>
    <lineage>
        <taxon>Bacteria</taxon>
        <taxon>Pseudomonadati</taxon>
        <taxon>Pseudomonadota</taxon>
        <taxon>Gammaproteobacteria</taxon>
        <taxon>Legionellales</taxon>
        <taxon>Legionellaceae</taxon>
        <taxon>Legionella</taxon>
    </lineage>
</organism>
<dbReference type="EMBL" id="UGOA01000001">
    <property type="protein sequence ID" value="STX40260.1"/>
    <property type="molecule type" value="Genomic_DNA"/>
</dbReference>
<accession>A0A378J6X2</accession>
<sequence>MHGNLRQNSEFSALTTSDIMSIDLASLKELFDFLEARLIKNDTKAREKVYGLHDSLTLSISKKLASEVAEAQQAVLEMSGNLPTRYKGVNLQNEKAELLENINLAIKAICTYEALIFCVMSAFRQGLNGCQEHATLVSLALLSLYGVNKGPHVENTMLEIHGTPYNHEFVVFERAAGSILDDVSSWGNCLVIDSYGHWFAGINNLPAATAIANFLQDKIHSRLTISVFHDNKMKLHLLHRYQSDPEHPFHTIEKVSLKVLTDHVTSFVENAMTKLGLPRLKVLSSPTSCVDSLFAPTNSLAGGPAIVPRVEAERNLQFS</sequence>
<reference evidence="1 2" key="1">
    <citation type="submission" date="2018-06" db="EMBL/GenBank/DDBJ databases">
        <authorList>
            <consortium name="Pathogen Informatics"/>
            <person name="Doyle S."/>
        </authorList>
    </citation>
    <scope>NUCLEOTIDE SEQUENCE [LARGE SCALE GENOMIC DNA]</scope>
    <source>
        <strain evidence="1 2">NCTC13292</strain>
    </source>
</reference>
<name>A0A378J6X2_9GAMM</name>
<proteinExistence type="predicted"/>
<gene>
    <name evidence="1" type="ORF">NCTC13292_00004</name>
</gene>
<dbReference type="AlphaFoldDB" id="A0A378J6X2"/>